<name>A0A6P8WXX4_DROAB</name>
<evidence type="ECO:0000259" key="4">
    <source>
        <dbReference type="SMART" id="SM00198"/>
    </source>
</evidence>
<dbReference type="SUPFAM" id="SSF55797">
    <property type="entry name" value="PR-1-like"/>
    <property type="match status" value="1"/>
</dbReference>
<organism evidence="5 6">
    <name type="scientific">Drosophila albomicans</name>
    <name type="common">Fruit fly</name>
    <dbReference type="NCBI Taxonomy" id="7291"/>
    <lineage>
        <taxon>Eukaryota</taxon>
        <taxon>Metazoa</taxon>
        <taxon>Ecdysozoa</taxon>
        <taxon>Arthropoda</taxon>
        <taxon>Hexapoda</taxon>
        <taxon>Insecta</taxon>
        <taxon>Pterygota</taxon>
        <taxon>Neoptera</taxon>
        <taxon>Endopterygota</taxon>
        <taxon>Diptera</taxon>
        <taxon>Brachycera</taxon>
        <taxon>Muscomorpha</taxon>
        <taxon>Ephydroidea</taxon>
        <taxon>Drosophilidae</taxon>
        <taxon>Drosophila</taxon>
    </lineage>
</organism>
<dbReference type="CDD" id="cd05380">
    <property type="entry name" value="CAP_euk"/>
    <property type="match status" value="1"/>
</dbReference>
<keyword evidence="3" id="KW-0732">Signal</keyword>
<evidence type="ECO:0000313" key="6">
    <source>
        <dbReference type="RefSeq" id="XP_034108606.1"/>
    </source>
</evidence>
<accession>A0A6P8WXX4</accession>
<sequence length="270" mass="31519">MRLLACMLLLMLLQICSAYNYCHNSTHLCDLVGEKHFICEKHQPYLNKTKYVGTIPNTLRLRKIILSYYNKYRNEVASGTLITLYNKTFPPACRMRELIWDVELAYTARLHAETVSFKHSLCRSVLRFPYAGECIGIVRPISKRRSIKNIMDKTIRFMFEAYFRVEDPEQLISFFRVPQDLHLSPFTILISDRVSRVGCAIVVATDCMLNYKSGYCYLITCHFDFIMVSRSFTYKTGEPTSNCSDWESRPSNSFRNLCRNTGKIFPVERK</sequence>
<dbReference type="Proteomes" id="UP000515160">
    <property type="component" value="Chromosome 3"/>
</dbReference>
<gene>
    <name evidence="6" type="primary">LOC117570839</name>
</gene>
<feature type="signal peptide" evidence="3">
    <location>
        <begin position="1"/>
        <end position="18"/>
    </location>
</feature>
<evidence type="ECO:0000256" key="3">
    <source>
        <dbReference type="SAM" id="SignalP"/>
    </source>
</evidence>
<protein>
    <submittedName>
        <fullName evidence="6">Antigen 5 like allergen Cul n 1-like isoform X1</fullName>
    </submittedName>
</protein>
<keyword evidence="5" id="KW-1185">Reference proteome</keyword>
<dbReference type="OrthoDB" id="414826at2759"/>
<dbReference type="GeneID" id="117570839"/>
<evidence type="ECO:0000256" key="2">
    <source>
        <dbReference type="ARBA" id="ARBA00022525"/>
    </source>
</evidence>
<dbReference type="InterPro" id="IPR014044">
    <property type="entry name" value="CAP_dom"/>
</dbReference>
<feature type="chain" id="PRO_5027803839" evidence="3">
    <location>
        <begin position="19"/>
        <end position="270"/>
    </location>
</feature>
<comment type="subcellular location">
    <subcellularLocation>
        <location evidence="1">Secreted</location>
    </subcellularLocation>
</comment>
<evidence type="ECO:0000256" key="1">
    <source>
        <dbReference type="ARBA" id="ARBA00004613"/>
    </source>
</evidence>
<keyword evidence="2" id="KW-0964">Secreted</keyword>
<dbReference type="Pfam" id="PF00188">
    <property type="entry name" value="CAP"/>
    <property type="match status" value="1"/>
</dbReference>
<dbReference type="Gene3D" id="3.40.33.10">
    <property type="entry name" value="CAP"/>
    <property type="match status" value="1"/>
</dbReference>
<dbReference type="InterPro" id="IPR035940">
    <property type="entry name" value="CAP_sf"/>
</dbReference>
<evidence type="ECO:0000313" key="5">
    <source>
        <dbReference type="Proteomes" id="UP000515160"/>
    </source>
</evidence>
<dbReference type="SMART" id="SM00198">
    <property type="entry name" value="SCP"/>
    <property type="match status" value="1"/>
</dbReference>
<proteinExistence type="predicted"/>
<dbReference type="GO" id="GO:0005576">
    <property type="term" value="C:extracellular region"/>
    <property type="evidence" value="ECO:0007669"/>
    <property type="project" value="UniProtKB-SubCell"/>
</dbReference>
<feature type="domain" description="SCP" evidence="4">
    <location>
        <begin position="60"/>
        <end position="229"/>
    </location>
</feature>
<dbReference type="RefSeq" id="XP_034108606.1">
    <property type="nucleotide sequence ID" value="XM_034252715.2"/>
</dbReference>
<dbReference type="AlphaFoldDB" id="A0A6P8WXX4"/>
<reference evidence="6" key="1">
    <citation type="submission" date="2025-08" db="UniProtKB">
        <authorList>
            <consortium name="RefSeq"/>
        </authorList>
    </citation>
    <scope>IDENTIFICATION</scope>
    <source>
        <strain evidence="6">15112-1751.03</strain>
        <tissue evidence="6">Whole Adult</tissue>
    </source>
</reference>